<feature type="region of interest" description="Disordered" evidence="5">
    <location>
        <begin position="161"/>
        <end position="189"/>
    </location>
</feature>
<keyword evidence="2 4" id="KW-0863">Zinc-finger</keyword>
<feature type="compositionally biased region" description="Low complexity" evidence="5">
    <location>
        <begin position="310"/>
        <end position="335"/>
    </location>
</feature>
<feature type="compositionally biased region" description="Polar residues" evidence="5">
    <location>
        <begin position="162"/>
        <end position="189"/>
    </location>
</feature>
<name>A0A5K3FI17_MESCO</name>
<dbReference type="InterPro" id="IPR036443">
    <property type="entry name" value="Znf_RanBP2_sf"/>
</dbReference>
<dbReference type="AlphaFoldDB" id="A0A5K3FI17"/>
<feature type="region of interest" description="Disordered" evidence="5">
    <location>
        <begin position="63"/>
        <end position="109"/>
    </location>
</feature>
<sequence length="399" mass="41774">MVGVEEESWDCTVCTYKNSAEAFRCEMCQTRKGTSTRKPKLNRQIVEEQSLIARAIIKERQEESGSGIVSSDGVGSQRRRHSRHAAANSAAGNSSSVVGNTAKNGELLRPGYDTSLELTDEKPKLLNEKRSLVNVDRSSPLLFEIFANGFSVVITEYHPKVSSPSTTGGGCKQSSSLADSPAPSNSSSILGFTSTPLGVSVSGASHPDLPRSNQFPSPTCAGGNYSAVEASVSLTHTAPASKEGGAENVDEDLEPVGEAAVLSAATTISTSPSTATSLNVITSLADNSVPSTPPLTRKRRRRRRVRGDFRASIPSRSLRSSGASAAASRSRQASRIARASLYRAGGSSRTYKRRKLTSGAAVVAATATQPSTPNAENTASMTDSCGAVTLEMPATSATS</sequence>
<protein>
    <submittedName>
        <fullName evidence="7">RanBP2-type domain-containing protein</fullName>
    </submittedName>
</protein>
<evidence type="ECO:0000259" key="6">
    <source>
        <dbReference type="PROSITE" id="PS50199"/>
    </source>
</evidence>
<dbReference type="GO" id="GO:0005634">
    <property type="term" value="C:nucleus"/>
    <property type="evidence" value="ECO:0007669"/>
    <property type="project" value="TreeGrafter"/>
</dbReference>
<dbReference type="SMART" id="SM00547">
    <property type="entry name" value="ZnF_RBZ"/>
    <property type="match status" value="1"/>
</dbReference>
<proteinExistence type="predicted"/>
<dbReference type="WBParaSite" id="MCU_008338-RA">
    <property type="protein sequence ID" value="MCU_008338-RA"/>
    <property type="gene ID" value="MCU_008338"/>
</dbReference>
<evidence type="ECO:0000256" key="3">
    <source>
        <dbReference type="ARBA" id="ARBA00022833"/>
    </source>
</evidence>
<evidence type="ECO:0000256" key="1">
    <source>
        <dbReference type="ARBA" id="ARBA00022723"/>
    </source>
</evidence>
<dbReference type="SUPFAM" id="SSF90209">
    <property type="entry name" value="Ran binding protein zinc finger-like"/>
    <property type="match status" value="1"/>
</dbReference>
<feature type="region of interest" description="Disordered" evidence="5">
    <location>
        <begin position="286"/>
        <end position="335"/>
    </location>
</feature>
<evidence type="ECO:0000256" key="5">
    <source>
        <dbReference type="SAM" id="MobiDB-lite"/>
    </source>
</evidence>
<accession>A0A5K3FI17</accession>
<dbReference type="PROSITE" id="PS01358">
    <property type="entry name" value="ZF_RANBP2_1"/>
    <property type="match status" value="1"/>
</dbReference>
<dbReference type="PANTHER" id="PTHR12920">
    <property type="entry name" value="RYBP AND YAF2-RELATED"/>
    <property type="match status" value="1"/>
</dbReference>
<evidence type="ECO:0000256" key="4">
    <source>
        <dbReference type="PROSITE-ProRule" id="PRU00322"/>
    </source>
</evidence>
<dbReference type="Gene3D" id="4.10.1060.10">
    <property type="entry name" value="Zinc finger, RanBP2-type"/>
    <property type="match status" value="1"/>
</dbReference>
<feature type="compositionally biased region" description="Low complexity" evidence="5">
    <location>
        <begin position="85"/>
        <end position="99"/>
    </location>
</feature>
<feature type="compositionally biased region" description="Low complexity" evidence="5">
    <location>
        <begin position="64"/>
        <end position="76"/>
    </location>
</feature>
<dbReference type="GO" id="GO:0008270">
    <property type="term" value="F:zinc ion binding"/>
    <property type="evidence" value="ECO:0007669"/>
    <property type="project" value="UniProtKB-KW"/>
</dbReference>
<evidence type="ECO:0000313" key="7">
    <source>
        <dbReference type="WBParaSite" id="MCU_008338-RA"/>
    </source>
</evidence>
<feature type="region of interest" description="Disordered" evidence="5">
    <location>
        <begin position="348"/>
        <end position="399"/>
    </location>
</feature>
<keyword evidence="3" id="KW-0862">Zinc</keyword>
<dbReference type="InterPro" id="IPR039958">
    <property type="entry name" value="RYBP/YAF2"/>
</dbReference>
<dbReference type="GO" id="GO:0003677">
    <property type="term" value="F:DNA binding"/>
    <property type="evidence" value="ECO:0007669"/>
    <property type="project" value="TreeGrafter"/>
</dbReference>
<feature type="compositionally biased region" description="Polar residues" evidence="5">
    <location>
        <begin position="369"/>
        <end position="383"/>
    </location>
</feature>
<keyword evidence="1" id="KW-0479">Metal-binding</keyword>
<feature type="domain" description="RanBP2-type" evidence="6">
    <location>
        <begin position="5"/>
        <end position="34"/>
    </location>
</feature>
<dbReference type="PANTHER" id="PTHR12920:SF4">
    <property type="entry name" value="GEO03726P1"/>
    <property type="match status" value="1"/>
</dbReference>
<dbReference type="GO" id="GO:0045893">
    <property type="term" value="P:positive regulation of DNA-templated transcription"/>
    <property type="evidence" value="ECO:0007669"/>
    <property type="project" value="InterPro"/>
</dbReference>
<organism evidence="7">
    <name type="scientific">Mesocestoides corti</name>
    <name type="common">Flatworm</name>
    <dbReference type="NCBI Taxonomy" id="53468"/>
    <lineage>
        <taxon>Eukaryota</taxon>
        <taxon>Metazoa</taxon>
        <taxon>Spiralia</taxon>
        <taxon>Lophotrochozoa</taxon>
        <taxon>Platyhelminthes</taxon>
        <taxon>Cestoda</taxon>
        <taxon>Eucestoda</taxon>
        <taxon>Cyclophyllidea</taxon>
        <taxon>Mesocestoididae</taxon>
        <taxon>Mesocestoides</taxon>
    </lineage>
</organism>
<dbReference type="InterPro" id="IPR001876">
    <property type="entry name" value="Znf_RanBP2"/>
</dbReference>
<feature type="compositionally biased region" description="Basic residues" evidence="5">
    <location>
        <begin position="296"/>
        <end position="305"/>
    </location>
</feature>
<dbReference type="GO" id="GO:0003712">
    <property type="term" value="F:transcription coregulator activity"/>
    <property type="evidence" value="ECO:0007669"/>
    <property type="project" value="TreeGrafter"/>
</dbReference>
<dbReference type="Pfam" id="PF00641">
    <property type="entry name" value="Zn_ribbon_RanBP"/>
    <property type="match status" value="1"/>
</dbReference>
<dbReference type="PROSITE" id="PS50199">
    <property type="entry name" value="ZF_RANBP2_2"/>
    <property type="match status" value="1"/>
</dbReference>
<evidence type="ECO:0000256" key="2">
    <source>
        <dbReference type="ARBA" id="ARBA00022771"/>
    </source>
</evidence>
<reference evidence="7" key="1">
    <citation type="submission" date="2019-11" db="UniProtKB">
        <authorList>
            <consortium name="WormBaseParasite"/>
        </authorList>
    </citation>
    <scope>IDENTIFICATION</scope>
</reference>